<sequence length="192" mass="21966">MSQHPPSPPAVTAEEIAHAFEDQVEAVDLSRYSIEDWITQAMFWAMTLAVFVQFFTRYVLNDSLAWTEEAAINLLVGVVFFGSIMCVRMSRHIQVDVLYHYIPAPLARALSLLVDVVRIVFFGYAAFLVWEYSELISHERMTMIDLPKSIVFYTVVVAFALMCVRAIQVMVENMRRGYSVLEHPEAFMEVGD</sequence>
<keyword evidence="5 9" id="KW-0812">Transmembrane</keyword>
<dbReference type="PANTHER" id="PTHR35011">
    <property type="entry name" value="2,3-DIKETO-L-GULONATE TRAP TRANSPORTER SMALL PERMEASE PROTEIN YIAM"/>
    <property type="match status" value="1"/>
</dbReference>
<evidence type="ECO:0000256" key="2">
    <source>
        <dbReference type="ARBA" id="ARBA00022448"/>
    </source>
</evidence>
<evidence type="ECO:0000256" key="7">
    <source>
        <dbReference type="ARBA" id="ARBA00023136"/>
    </source>
</evidence>
<evidence type="ECO:0000256" key="4">
    <source>
        <dbReference type="ARBA" id="ARBA00022519"/>
    </source>
</evidence>
<dbReference type="InterPro" id="IPR055348">
    <property type="entry name" value="DctQ"/>
</dbReference>
<evidence type="ECO:0000313" key="11">
    <source>
        <dbReference type="EMBL" id="GEO42315.1"/>
    </source>
</evidence>
<comment type="function">
    <text evidence="9">Part of the tripartite ATP-independent periplasmic (TRAP) transport system.</text>
</comment>
<dbReference type="RefSeq" id="WP_044435145.1">
    <property type="nucleotide sequence ID" value="NZ_BJYZ01000039.1"/>
</dbReference>
<evidence type="ECO:0000256" key="5">
    <source>
        <dbReference type="ARBA" id="ARBA00022692"/>
    </source>
</evidence>
<dbReference type="PANTHER" id="PTHR35011:SF11">
    <property type="entry name" value="TRAP TRANSPORTER SMALL PERMEASE PROTEIN"/>
    <property type="match status" value="1"/>
</dbReference>
<evidence type="ECO:0000256" key="3">
    <source>
        <dbReference type="ARBA" id="ARBA00022475"/>
    </source>
</evidence>
<dbReference type="InterPro" id="IPR007387">
    <property type="entry name" value="TRAP_DctQ"/>
</dbReference>
<feature type="transmembrane region" description="Helical" evidence="9">
    <location>
        <begin position="72"/>
        <end position="89"/>
    </location>
</feature>
<keyword evidence="3" id="KW-1003">Cell membrane</keyword>
<comment type="caution">
    <text evidence="11">The sequence shown here is derived from an EMBL/GenBank/DDBJ whole genome shotgun (WGS) entry which is preliminary data.</text>
</comment>
<evidence type="ECO:0000313" key="12">
    <source>
        <dbReference type="Proteomes" id="UP000321523"/>
    </source>
</evidence>
<evidence type="ECO:0000256" key="1">
    <source>
        <dbReference type="ARBA" id="ARBA00004429"/>
    </source>
</evidence>
<dbReference type="Pfam" id="PF04290">
    <property type="entry name" value="DctQ"/>
    <property type="match status" value="1"/>
</dbReference>
<evidence type="ECO:0000256" key="9">
    <source>
        <dbReference type="RuleBase" id="RU369079"/>
    </source>
</evidence>
<keyword evidence="4 9" id="KW-0997">Cell inner membrane</keyword>
<name>A0A512E0V0_9PROT</name>
<evidence type="ECO:0000256" key="6">
    <source>
        <dbReference type="ARBA" id="ARBA00022989"/>
    </source>
</evidence>
<organism evidence="11 12">
    <name type="scientific">Skermanella aerolata</name>
    <dbReference type="NCBI Taxonomy" id="393310"/>
    <lineage>
        <taxon>Bacteria</taxon>
        <taxon>Pseudomonadati</taxon>
        <taxon>Pseudomonadota</taxon>
        <taxon>Alphaproteobacteria</taxon>
        <taxon>Rhodospirillales</taxon>
        <taxon>Azospirillaceae</taxon>
        <taxon>Skermanella</taxon>
    </lineage>
</organism>
<dbReference type="GO" id="GO:0005886">
    <property type="term" value="C:plasma membrane"/>
    <property type="evidence" value="ECO:0007669"/>
    <property type="project" value="UniProtKB-SubCell"/>
</dbReference>
<comment type="subcellular location">
    <subcellularLocation>
        <location evidence="1 9">Cell inner membrane</location>
        <topology evidence="1 9">Multi-pass membrane protein</topology>
    </subcellularLocation>
</comment>
<keyword evidence="6 9" id="KW-1133">Transmembrane helix</keyword>
<comment type="subunit">
    <text evidence="9">The complex comprises the extracytoplasmic solute receptor protein and the two transmembrane proteins.</text>
</comment>
<dbReference type="GO" id="GO:0015740">
    <property type="term" value="P:C4-dicarboxylate transport"/>
    <property type="evidence" value="ECO:0007669"/>
    <property type="project" value="TreeGrafter"/>
</dbReference>
<feature type="transmembrane region" description="Helical" evidence="9">
    <location>
        <begin position="41"/>
        <end position="60"/>
    </location>
</feature>
<feature type="domain" description="Tripartite ATP-independent periplasmic transporters DctQ component" evidence="10">
    <location>
        <begin position="46"/>
        <end position="175"/>
    </location>
</feature>
<dbReference type="GO" id="GO:0022857">
    <property type="term" value="F:transmembrane transporter activity"/>
    <property type="evidence" value="ECO:0007669"/>
    <property type="project" value="UniProtKB-UniRule"/>
</dbReference>
<feature type="transmembrane region" description="Helical" evidence="9">
    <location>
        <begin position="110"/>
        <end position="130"/>
    </location>
</feature>
<dbReference type="EMBL" id="BJYZ01000039">
    <property type="protein sequence ID" value="GEO42315.1"/>
    <property type="molecule type" value="Genomic_DNA"/>
</dbReference>
<keyword evidence="2 9" id="KW-0813">Transport</keyword>
<accession>A0A512E0V0</accession>
<proteinExistence type="inferred from homology"/>
<keyword evidence="7 9" id="KW-0472">Membrane</keyword>
<comment type="similarity">
    <text evidence="8 9">Belongs to the TRAP transporter small permease family.</text>
</comment>
<feature type="transmembrane region" description="Helical" evidence="9">
    <location>
        <begin position="150"/>
        <end position="167"/>
    </location>
</feature>
<gene>
    <name evidence="11" type="ORF">SAE02_64630</name>
</gene>
<dbReference type="AlphaFoldDB" id="A0A512E0V0"/>
<keyword evidence="12" id="KW-1185">Reference proteome</keyword>
<protein>
    <recommendedName>
        <fullName evidence="9">TRAP transporter small permease protein</fullName>
    </recommendedName>
</protein>
<dbReference type="Proteomes" id="UP000321523">
    <property type="component" value="Unassembled WGS sequence"/>
</dbReference>
<evidence type="ECO:0000256" key="8">
    <source>
        <dbReference type="ARBA" id="ARBA00038436"/>
    </source>
</evidence>
<evidence type="ECO:0000259" key="10">
    <source>
        <dbReference type="Pfam" id="PF04290"/>
    </source>
</evidence>
<reference evidence="11 12" key="1">
    <citation type="submission" date="2019-07" db="EMBL/GenBank/DDBJ databases">
        <title>Whole genome shotgun sequence of Skermanella aerolata NBRC 106429.</title>
        <authorList>
            <person name="Hosoyama A."/>
            <person name="Uohara A."/>
            <person name="Ohji S."/>
            <person name="Ichikawa N."/>
        </authorList>
    </citation>
    <scope>NUCLEOTIDE SEQUENCE [LARGE SCALE GENOMIC DNA]</scope>
    <source>
        <strain evidence="11 12">NBRC 106429</strain>
    </source>
</reference>